<dbReference type="VEuPathDB" id="TrichDB:TRFO_17555"/>
<evidence type="ECO:0000256" key="1">
    <source>
        <dbReference type="SAM" id="MobiDB-lite"/>
    </source>
</evidence>
<dbReference type="PROSITE" id="PS50011">
    <property type="entry name" value="PROTEIN_KINASE_DOM"/>
    <property type="match status" value="1"/>
</dbReference>
<feature type="compositionally biased region" description="Polar residues" evidence="1">
    <location>
        <begin position="365"/>
        <end position="401"/>
    </location>
</feature>
<dbReference type="Gene3D" id="1.10.510.10">
    <property type="entry name" value="Transferase(Phosphotransferase) domain 1"/>
    <property type="match status" value="1"/>
</dbReference>
<evidence type="ECO:0000259" key="2">
    <source>
        <dbReference type="PROSITE" id="PS50011"/>
    </source>
</evidence>
<accession>A0A1J4KNN3</accession>
<dbReference type="InterPro" id="IPR016024">
    <property type="entry name" value="ARM-type_fold"/>
</dbReference>
<dbReference type="PANTHER" id="PTHR44329">
    <property type="entry name" value="SERINE/THREONINE-PROTEIN KINASE TNNI3K-RELATED"/>
    <property type="match status" value="1"/>
</dbReference>
<protein>
    <recommendedName>
        <fullName evidence="2">Protein kinase domain-containing protein</fullName>
    </recommendedName>
</protein>
<dbReference type="RefSeq" id="XP_068365656.1">
    <property type="nucleotide sequence ID" value="XM_068499656.1"/>
</dbReference>
<keyword evidence="4" id="KW-1185">Reference proteome</keyword>
<dbReference type="Proteomes" id="UP000179807">
    <property type="component" value="Unassembled WGS sequence"/>
</dbReference>
<proteinExistence type="predicted"/>
<evidence type="ECO:0000313" key="3">
    <source>
        <dbReference type="EMBL" id="OHT12520.1"/>
    </source>
</evidence>
<feature type="compositionally biased region" description="Basic and acidic residues" evidence="1">
    <location>
        <begin position="332"/>
        <end position="349"/>
    </location>
</feature>
<organism evidence="3 4">
    <name type="scientific">Tritrichomonas foetus</name>
    <dbReference type="NCBI Taxonomy" id="1144522"/>
    <lineage>
        <taxon>Eukaryota</taxon>
        <taxon>Metamonada</taxon>
        <taxon>Parabasalia</taxon>
        <taxon>Tritrichomonadida</taxon>
        <taxon>Tritrichomonadidae</taxon>
        <taxon>Tritrichomonas</taxon>
    </lineage>
</organism>
<gene>
    <name evidence="3" type="ORF">TRFO_17555</name>
</gene>
<dbReference type="GO" id="GO:0005524">
    <property type="term" value="F:ATP binding"/>
    <property type="evidence" value="ECO:0007669"/>
    <property type="project" value="InterPro"/>
</dbReference>
<dbReference type="PANTHER" id="PTHR44329:SF214">
    <property type="entry name" value="PROTEIN KINASE DOMAIN-CONTAINING PROTEIN"/>
    <property type="match status" value="1"/>
</dbReference>
<dbReference type="InterPro" id="IPR011009">
    <property type="entry name" value="Kinase-like_dom_sf"/>
</dbReference>
<dbReference type="SUPFAM" id="SSF56112">
    <property type="entry name" value="Protein kinase-like (PK-like)"/>
    <property type="match status" value="1"/>
</dbReference>
<comment type="caution">
    <text evidence="3">The sequence shown here is derived from an EMBL/GenBank/DDBJ whole genome shotgun (WGS) entry which is preliminary data.</text>
</comment>
<dbReference type="SUPFAM" id="SSF48371">
    <property type="entry name" value="ARM repeat"/>
    <property type="match status" value="1"/>
</dbReference>
<feature type="compositionally biased region" description="Polar residues" evidence="1">
    <location>
        <begin position="283"/>
        <end position="331"/>
    </location>
</feature>
<feature type="region of interest" description="Disordered" evidence="1">
    <location>
        <begin position="283"/>
        <end position="401"/>
    </location>
</feature>
<dbReference type="GO" id="GO:0004674">
    <property type="term" value="F:protein serine/threonine kinase activity"/>
    <property type="evidence" value="ECO:0007669"/>
    <property type="project" value="TreeGrafter"/>
</dbReference>
<name>A0A1J4KNN3_9EUKA</name>
<sequence>MSSRHSQNEIPESLLSYIVSGDDFSFIQQLSGEDDEIWLANEKINGQTCLVKRLMIEHIKEEQKHHFYQEVIALSRVHNIFVSNFIGFTVQYPYCIFTEYQENSSLYHLLHLSNKEKLSGTHLTIIAMGIACGMAKLHEQRITESSLCSSNIYLTPEYLPKICHFNTSPKQIKWRAPEILTGPYDYKSDVFAYALILYELLTRKDPFNSMPRDKAIQMICLEKKRPQIPSDTPEYLTNLIRLCWNNNPERRPNFSEIYDSFESGEIHFPGTDKKAITALTQRVRNSERSSANSMYQQIQSRRTTTLNIQKQAPQLSLSPKPSRTQGRLSSTRRSDSARQRRLHMSRDNDSFMPMNTPPPYREYNGNRSFNNPNSHNRSVQNQSSDEIEETPTSNFENNSRNNYGGGLDLKVFTNYNDPKFYSSLNEITETLQPSQFHHFFKVISKYFSSDCPIDVTSSILEAISQLFFNMDAVSVFIHMNLHRFLPYDEPTLISSTFNVLYCIFDTFPEVFQHDYASTMSVLITKDCEKSLTLLSLFAKAFNELDDPWPLLDLLITYEKVYFKSAVGAEYISLLFFLNFTYTTFYQSRIANCRPIFVHFLNSTDKYAVQTSYKAICALYDDLYQIPKERLISDICDNEMYLSAISLLLRMKDVEPAAEIIYPLIHIAGTHIEATLLLLKMLKNPEAAKIMLLKPHWLFKTLPTIQDTLRLFLSVMIHSSMREFISNLDALPEFLTSLMRSNDKACVICLGSIVKRLKLSQNILPKLVRLQFFTAVLESFVVFKEEIVTALTLNVLAHLASIGYANEYLMFTDRLKSYIWSQDVRVSRGAFLALYAMSFFPQCAMKYRELRIDKDVSEIFVRENEQKRVRIFLKNVENSTIY</sequence>
<dbReference type="EMBL" id="MLAK01000561">
    <property type="protein sequence ID" value="OHT12520.1"/>
    <property type="molecule type" value="Genomic_DNA"/>
</dbReference>
<dbReference type="InterPro" id="IPR000719">
    <property type="entry name" value="Prot_kinase_dom"/>
</dbReference>
<dbReference type="Pfam" id="PF07714">
    <property type="entry name" value="PK_Tyr_Ser-Thr"/>
    <property type="match status" value="1"/>
</dbReference>
<evidence type="ECO:0000313" key="4">
    <source>
        <dbReference type="Proteomes" id="UP000179807"/>
    </source>
</evidence>
<dbReference type="GeneID" id="94834360"/>
<feature type="domain" description="Protein kinase" evidence="2">
    <location>
        <begin position="12"/>
        <end position="268"/>
    </location>
</feature>
<reference evidence="3" key="1">
    <citation type="submission" date="2016-10" db="EMBL/GenBank/DDBJ databases">
        <authorList>
            <person name="Benchimol M."/>
            <person name="Almeida L.G."/>
            <person name="Vasconcelos A.T."/>
            <person name="Perreira-Neves A."/>
            <person name="Rosa I.A."/>
            <person name="Tasca T."/>
            <person name="Bogo M.R."/>
            <person name="de Souza W."/>
        </authorList>
    </citation>
    <scope>NUCLEOTIDE SEQUENCE [LARGE SCALE GENOMIC DNA]</scope>
    <source>
        <strain evidence="3">K</strain>
    </source>
</reference>
<dbReference type="InterPro" id="IPR051681">
    <property type="entry name" value="Ser/Thr_Kinases-Pseudokinases"/>
</dbReference>
<dbReference type="InterPro" id="IPR001245">
    <property type="entry name" value="Ser-Thr/Tyr_kinase_cat_dom"/>
</dbReference>
<dbReference type="AlphaFoldDB" id="A0A1J4KNN3"/>